<proteinExistence type="predicted"/>
<dbReference type="InterPro" id="IPR035979">
    <property type="entry name" value="RBD_domain_sf"/>
</dbReference>
<comment type="subcellular location">
    <subcellularLocation>
        <location evidence="1">Nucleus</location>
    </subcellularLocation>
</comment>
<dbReference type="SUPFAM" id="SSF54928">
    <property type="entry name" value="RNA-binding domain, RBD"/>
    <property type="match status" value="4"/>
</dbReference>
<evidence type="ECO:0000256" key="1">
    <source>
        <dbReference type="ARBA" id="ARBA00004123"/>
    </source>
</evidence>
<dbReference type="InterPro" id="IPR012677">
    <property type="entry name" value="Nucleotide-bd_a/b_plait_sf"/>
</dbReference>
<evidence type="ECO:0000256" key="2">
    <source>
        <dbReference type="ARBA" id="ARBA00023242"/>
    </source>
</evidence>
<keyword evidence="3" id="KW-0694">RNA-binding</keyword>
<name>A0AAD4MXE7_9BILA</name>
<evidence type="ECO:0000256" key="3">
    <source>
        <dbReference type="PROSITE-ProRule" id="PRU00176"/>
    </source>
</evidence>
<dbReference type="InterPro" id="IPR000504">
    <property type="entry name" value="RRM_dom"/>
</dbReference>
<accession>A0AAD4MXE7</accession>
<keyword evidence="6" id="KW-1185">Reference proteome</keyword>
<dbReference type="GO" id="GO:0000785">
    <property type="term" value="C:chromatin"/>
    <property type="evidence" value="ECO:0007669"/>
    <property type="project" value="TreeGrafter"/>
</dbReference>
<organism evidence="5 6">
    <name type="scientific">Ditylenchus destructor</name>
    <dbReference type="NCBI Taxonomy" id="166010"/>
    <lineage>
        <taxon>Eukaryota</taxon>
        <taxon>Metazoa</taxon>
        <taxon>Ecdysozoa</taxon>
        <taxon>Nematoda</taxon>
        <taxon>Chromadorea</taxon>
        <taxon>Rhabditida</taxon>
        <taxon>Tylenchina</taxon>
        <taxon>Tylenchomorpha</taxon>
        <taxon>Sphaerularioidea</taxon>
        <taxon>Anguinidae</taxon>
        <taxon>Anguininae</taxon>
        <taxon>Ditylenchus</taxon>
    </lineage>
</organism>
<dbReference type="SMART" id="SM00360">
    <property type="entry name" value="RRM"/>
    <property type="match status" value="4"/>
</dbReference>
<feature type="domain" description="RRM" evidence="4">
    <location>
        <begin position="176"/>
        <end position="252"/>
    </location>
</feature>
<dbReference type="GO" id="GO:0005654">
    <property type="term" value="C:nucleoplasm"/>
    <property type="evidence" value="ECO:0007669"/>
    <property type="project" value="TreeGrafter"/>
</dbReference>
<feature type="domain" description="RRM" evidence="4">
    <location>
        <begin position="334"/>
        <end position="417"/>
    </location>
</feature>
<dbReference type="Proteomes" id="UP001201812">
    <property type="component" value="Unassembled WGS sequence"/>
</dbReference>
<keyword evidence="2" id="KW-0539">Nucleus</keyword>
<sequence length="433" mass="49783">MLSFFRPSRTYSHQLFNTRRQLCVFTSTIPIRRNVNHEETRKLSTYKSLPIEFYSAHWKEKLLSIANRCHWTSQFYGFQSFSSKSSGVDEARTIMVANLSKDTTEDSLRKHFIKKNWDMRDCQIIRHKKTGISRQFGFVEFATAAEAELASKDRHFIDCKEVSVKMSGTKDLDDKYRIFVGGLLKETSGKTLHHYFSQFGDVFECHIVHNEDNLSKGFGFVTYKSQDSVDRALNARPHSIDNKVVDIEHTPPCPRKLTMFVGNLSPKTTDESLRKHFSKYGQLTQSEVKIDSKTGLSRGFGYVGFRSKEKLERAQAAQPHIIDGVKVTFNSKGQFLVIDSLSPNITEDSLRKFFSQYGQVQDCRRITNSVGRTTVFVTMSNEEETSRALADRPHYIKGKLVSTHLKGREFSLRLLDIPEHTTDDDLYETFSKS</sequence>
<dbReference type="PANTHER" id="PTHR48033:SF10">
    <property type="entry name" value="RNA-BINDING PROTEIN SQUID"/>
    <property type="match status" value="1"/>
</dbReference>
<dbReference type="GO" id="GO:0003723">
    <property type="term" value="F:RNA binding"/>
    <property type="evidence" value="ECO:0007669"/>
    <property type="project" value="UniProtKB-UniRule"/>
</dbReference>
<reference evidence="5" key="1">
    <citation type="submission" date="2022-01" db="EMBL/GenBank/DDBJ databases">
        <title>Genome Sequence Resource for Two Populations of Ditylenchus destructor, the Migratory Endoparasitic Phytonematode.</title>
        <authorList>
            <person name="Zhang H."/>
            <person name="Lin R."/>
            <person name="Xie B."/>
        </authorList>
    </citation>
    <scope>NUCLEOTIDE SEQUENCE</scope>
    <source>
        <strain evidence="5">BazhouSP</strain>
    </source>
</reference>
<dbReference type="GO" id="GO:0010468">
    <property type="term" value="P:regulation of gene expression"/>
    <property type="evidence" value="ECO:0007669"/>
    <property type="project" value="TreeGrafter"/>
</dbReference>
<evidence type="ECO:0000313" key="5">
    <source>
        <dbReference type="EMBL" id="KAI1710365.1"/>
    </source>
</evidence>
<feature type="domain" description="RRM" evidence="4">
    <location>
        <begin position="92"/>
        <end position="169"/>
    </location>
</feature>
<dbReference type="Gene3D" id="3.30.70.330">
    <property type="match status" value="4"/>
</dbReference>
<evidence type="ECO:0000313" key="6">
    <source>
        <dbReference type="Proteomes" id="UP001201812"/>
    </source>
</evidence>
<dbReference type="EMBL" id="JAKKPZ010000026">
    <property type="protein sequence ID" value="KAI1710365.1"/>
    <property type="molecule type" value="Genomic_DNA"/>
</dbReference>
<feature type="domain" description="RRM" evidence="4">
    <location>
        <begin position="257"/>
        <end position="343"/>
    </location>
</feature>
<protein>
    <submittedName>
        <fullName evidence="5">RNA recognition motif domain-containing protein</fullName>
    </submittedName>
</protein>
<dbReference type="PROSITE" id="PS50102">
    <property type="entry name" value="RRM"/>
    <property type="match status" value="4"/>
</dbReference>
<evidence type="ECO:0000259" key="4">
    <source>
        <dbReference type="PROSITE" id="PS50102"/>
    </source>
</evidence>
<dbReference type="AlphaFoldDB" id="A0AAD4MXE7"/>
<dbReference type="Pfam" id="PF00076">
    <property type="entry name" value="RRM_1"/>
    <property type="match status" value="4"/>
</dbReference>
<gene>
    <name evidence="5" type="ORF">DdX_10723</name>
</gene>
<comment type="caution">
    <text evidence="5">The sequence shown here is derived from an EMBL/GenBank/DDBJ whole genome shotgun (WGS) entry which is preliminary data.</text>
</comment>
<dbReference type="PANTHER" id="PTHR48033">
    <property type="entry name" value="RNA-BINDING (RRM/RBD/RNP MOTIFS) FAMILY PROTEIN"/>
    <property type="match status" value="1"/>
</dbReference>